<keyword evidence="5" id="KW-0614">Plasmid</keyword>
<name>A0A4P8ELV4_9RHOB</name>
<dbReference type="PROSITE" id="PS50005">
    <property type="entry name" value="TPR"/>
    <property type="match status" value="4"/>
</dbReference>
<evidence type="ECO:0000256" key="2">
    <source>
        <dbReference type="ARBA" id="ARBA00022803"/>
    </source>
</evidence>
<evidence type="ECO:0000313" key="6">
    <source>
        <dbReference type="Proteomes" id="UP000298631"/>
    </source>
</evidence>
<keyword evidence="2 3" id="KW-0802">TPR repeat</keyword>
<dbReference type="SMART" id="SM00028">
    <property type="entry name" value="TPR"/>
    <property type="match status" value="8"/>
</dbReference>
<evidence type="ECO:0000256" key="4">
    <source>
        <dbReference type="SAM" id="SignalP"/>
    </source>
</evidence>
<proteinExistence type="predicted"/>
<keyword evidence="6" id="KW-1185">Reference proteome</keyword>
<protein>
    <submittedName>
        <fullName evidence="5">Tetratricopeptide repeat protein</fullName>
    </submittedName>
</protein>
<dbReference type="KEGG" id="pseb:EOK75_20250"/>
<evidence type="ECO:0000313" key="5">
    <source>
        <dbReference type="EMBL" id="QCO58098.1"/>
    </source>
</evidence>
<gene>
    <name evidence="5" type="ORF">EOK75_20250</name>
</gene>
<feature type="repeat" description="TPR" evidence="3">
    <location>
        <begin position="144"/>
        <end position="177"/>
    </location>
</feature>
<dbReference type="InterPro" id="IPR011990">
    <property type="entry name" value="TPR-like_helical_dom_sf"/>
</dbReference>
<feature type="repeat" description="TPR" evidence="3">
    <location>
        <begin position="418"/>
        <end position="451"/>
    </location>
</feature>
<accession>A0A4P8ELV4</accession>
<feature type="chain" id="PRO_5020372896" evidence="4">
    <location>
        <begin position="28"/>
        <end position="498"/>
    </location>
</feature>
<keyword evidence="4" id="KW-0732">Signal</keyword>
<dbReference type="InterPro" id="IPR051012">
    <property type="entry name" value="CellSynth/LPSAsmb/PSIAsmb"/>
</dbReference>
<feature type="repeat" description="TPR" evidence="3">
    <location>
        <begin position="211"/>
        <end position="244"/>
    </location>
</feature>
<evidence type="ECO:0000256" key="3">
    <source>
        <dbReference type="PROSITE-ProRule" id="PRU00339"/>
    </source>
</evidence>
<dbReference type="PANTHER" id="PTHR45586:SF1">
    <property type="entry name" value="LIPOPOLYSACCHARIDE ASSEMBLY PROTEIN B"/>
    <property type="match status" value="1"/>
</dbReference>
<dbReference type="AlphaFoldDB" id="A0A4P8ELV4"/>
<dbReference type="EMBL" id="CP039966">
    <property type="protein sequence ID" value="QCO58098.1"/>
    <property type="molecule type" value="Genomic_DNA"/>
</dbReference>
<sequence length="498" mass="52024">MSIVPGKLRTKMLLPLVLAAFTQTAYAATTDYELLLPQAPKDTAYLLPISQALSDGNLAQAETLVRARVGIAPEDAVAWEVLGVTLALGGDASGADAAYAKAVELEPKRLSAWVKRGDLAEAAGKMPDAMTYWTAAIEIAPAYAAAHQRLGGAYAAAGNLPRAIEHLEAAVAIEKPDVFAVKTELALVYNRAGRPGDTLALLADAATKKDARLMLALGNAHAQLGDAETALSQYQRGIDAAPDDNALLKAKGALQVETGDMTNAVATLSKPAAAMPVDSFSNLQYARALLATGNSTDAIAAAERAASTDKTSDIARQALFVAARAHLLNRDFPKAIETTAQLVALFPDDPASWREHAAISGAIGRYPAAKDIYDEAIARFDNDAELLRGRSIVNLRLGQIDAAAEDAGLAASLAPDWLEPRFLLGEIEQARGQNDKAEAAFRAALAINPAHWPSMVNTAALRLAAGDTAEALQLAQMAVEASGGAQAALDVLGKAKAQ</sequence>
<dbReference type="Pfam" id="PF13432">
    <property type="entry name" value="TPR_16"/>
    <property type="match status" value="5"/>
</dbReference>
<dbReference type="SUPFAM" id="SSF48452">
    <property type="entry name" value="TPR-like"/>
    <property type="match status" value="3"/>
</dbReference>
<dbReference type="Proteomes" id="UP000298631">
    <property type="component" value="Plasmid unnamed2"/>
</dbReference>
<dbReference type="InterPro" id="IPR019734">
    <property type="entry name" value="TPR_rpt"/>
</dbReference>
<feature type="repeat" description="TPR" evidence="3">
    <location>
        <begin position="76"/>
        <end position="109"/>
    </location>
</feature>
<organism evidence="5 6">
    <name type="scientific">Pseudorhodobacter turbinis</name>
    <dbReference type="NCBI Taxonomy" id="2500533"/>
    <lineage>
        <taxon>Bacteria</taxon>
        <taxon>Pseudomonadati</taxon>
        <taxon>Pseudomonadota</taxon>
        <taxon>Alphaproteobacteria</taxon>
        <taxon>Rhodobacterales</taxon>
        <taxon>Paracoccaceae</taxon>
        <taxon>Pseudorhodobacter</taxon>
    </lineage>
</organism>
<keyword evidence="1" id="KW-0677">Repeat</keyword>
<dbReference type="Gene3D" id="1.25.40.10">
    <property type="entry name" value="Tetratricopeptide repeat domain"/>
    <property type="match status" value="2"/>
</dbReference>
<dbReference type="PANTHER" id="PTHR45586">
    <property type="entry name" value="TPR REPEAT-CONTAINING PROTEIN PA4667"/>
    <property type="match status" value="1"/>
</dbReference>
<dbReference type="RefSeq" id="WP_137195906.1">
    <property type="nucleotide sequence ID" value="NZ_CP039966.1"/>
</dbReference>
<evidence type="ECO:0000256" key="1">
    <source>
        <dbReference type="ARBA" id="ARBA00022737"/>
    </source>
</evidence>
<dbReference type="OrthoDB" id="7631440at2"/>
<reference evidence="5 6" key="1">
    <citation type="submission" date="2019-05" db="EMBL/GenBank/DDBJ databases">
        <title>Pseudorhodobacter turbinis sp. nov., isolated from the gut of the Korean turban shell.</title>
        <authorList>
            <person name="Jeong Y.-S."/>
            <person name="Kang W.-R."/>
            <person name="Bae J.-W."/>
        </authorList>
    </citation>
    <scope>NUCLEOTIDE SEQUENCE [LARGE SCALE GENOMIC DNA]</scope>
    <source>
        <strain evidence="5 6">S12M18</strain>
        <plasmid evidence="5 6">unnamed2</plasmid>
    </source>
</reference>
<geneLocation type="plasmid" evidence="5 6">
    <name>unnamed2</name>
</geneLocation>
<feature type="signal peptide" evidence="4">
    <location>
        <begin position="1"/>
        <end position="27"/>
    </location>
</feature>